<keyword evidence="4" id="KW-1185">Reference proteome</keyword>
<accession>A0A223KQP0</accession>
<dbReference type="Pfam" id="PF13690">
    <property type="entry name" value="CheX"/>
    <property type="match status" value="1"/>
</dbReference>
<protein>
    <recommendedName>
        <fullName evidence="2">Chemotaxis phosphatase CheX-like domain-containing protein</fullName>
    </recommendedName>
</protein>
<dbReference type="Proteomes" id="UP000215224">
    <property type="component" value="Chromosome"/>
</dbReference>
<dbReference type="InterPro" id="IPR028051">
    <property type="entry name" value="CheX-like_dom"/>
</dbReference>
<dbReference type="CDD" id="cd17906">
    <property type="entry name" value="CheX"/>
    <property type="match status" value="1"/>
</dbReference>
<dbReference type="PANTHER" id="PTHR39452">
    <property type="entry name" value="CHEY-P PHOSPHATASE CHEX"/>
    <property type="match status" value="1"/>
</dbReference>
<dbReference type="PANTHER" id="PTHR39452:SF1">
    <property type="entry name" value="CHEY-P PHOSPHATASE CHEX"/>
    <property type="match status" value="1"/>
</dbReference>
<evidence type="ECO:0000259" key="2">
    <source>
        <dbReference type="Pfam" id="PF13690"/>
    </source>
</evidence>
<proteinExistence type="predicted"/>
<keyword evidence="1" id="KW-0145">Chemotaxis</keyword>
<dbReference type="EMBL" id="CP018866">
    <property type="protein sequence ID" value="AST91643.1"/>
    <property type="molecule type" value="Genomic_DNA"/>
</dbReference>
<sequence length="151" mass="16450">MSLDLSIQHVITGAIESVKAIIPASISYAEPKLYIQETTDISLGVLITLIGDIHAQLIIQGESTVFQKLAGMLFGMEVEGEMLLSFTGELGNMIVGNLTMQISEIGIKTDITPPNVLSEQKEYYLHSETVITSIYVQDYGKMDILLGLKAS</sequence>
<dbReference type="GO" id="GO:0006935">
    <property type="term" value="P:chemotaxis"/>
    <property type="evidence" value="ECO:0007669"/>
    <property type="project" value="UniProtKB-KW"/>
</dbReference>
<evidence type="ECO:0000313" key="4">
    <source>
        <dbReference type="Proteomes" id="UP000215224"/>
    </source>
</evidence>
<name>A0A223KQP0_9BACI</name>
<dbReference type="InterPro" id="IPR028976">
    <property type="entry name" value="CheC-like_sf"/>
</dbReference>
<organism evidence="3 4">
    <name type="scientific">Sutcliffiella cohnii</name>
    <dbReference type="NCBI Taxonomy" id="33932"/>
    <lineage>
        <taxon>Bacteria</taxon>
        <taxon>Bacillati</taxon>
        <taxon>Bacillota</taxon>
        <taxon>Bacilli</taxon>
        <taxon>Bacillales</taxon>
        <taxon>Bacillaceae</taxon>
        <taxon>Sutcliffiella</taxon>
    </lineage>
</organism>
<gene>
    <name evidence="3" type="ORF">BC6307_10305</name>
</gene>
<dbReference type="KEGG" id="bcoh:BC6307_10305"/>
<dbReference type="STRING" id="1314751.GCA_001591425_01533"/>
<reference evidence="3 4" key="1">
    <citation type="submission" date="2016-12" db="EMBL/GenBank/DDBJ databases">
        <title>The whole genome sequencing and assembly of Bacillus cohnii DSM 6307T strain.</title>
        <authorList>
            <person name="Lee Y.-J."/>
            <person name="Yi H."/>
            <person name="Bahn Y.-S."/>
            <person name="Kim J.F."/>
            <person name="Lee D.-W."/>
        </authorList>
    </citation>
    <scope>NUCLEOTIDE SEQUENCE [LARGE SCALE GENOMIC DNA]</scope>
    <source>
        <strain evidence="3 4">DSM 6307</strain>
    </source>
</reference>
<evidence type="ECO:0000313" key="3">
    <source>
        <dbReference type="EMBL" id="AST91643.1"/>
    </source>
</evidence>
<dbReference type="SUPFAM" id="SSF103039">
    <property type="entry name" value="CheC-like"/>
    <property type="match status" value="1"/>
</dbReference>
<dbReference type="InterPro" id="IPR038756">
    <property type="entry name" value="CheX-like"/>
</dbReference>
<dbReference type="RefSeq" id="WP_066414266.1">
    <property type="nucleotide sequence ID" value="NZ_CP018866.1"/>
</dbReference>
<dbReference type="AlphaFoldDB" id="A0A223KQP0"/>
<feature type="domain" description="Chemotaxis phosphatase CheX-like" evidence="2">
    <location>
        <begin position="45"/>
        <end position="122"/>
    </location>
</feature>
<evidence type="ECO:0000256" key="1">
    <source>
        <dbReference type="ARBA" id="ARBA00022500"/>
    </source>
</evidence>
<dbReference type="Gene3D" id="3.40.1550.10">
    <property type="entry name" value="CheC-like"/>
    <property type="match status" value="1"/>
</dbReference>